<dbReference type="PANTHER" id="PTHR43281">
    <property type="entry name" value="FARNESYL DIPHOSPHATE SYNTHASE"/>
    <property type="match status" value="1"/>
</dbReference>
<dbReference type="CDD" id="cd00685">
    <property type="entry name" value="Trans_IPPS_HT"/>
    <property type="match status" value="1"/>
</dbReference>
<dbReference type="InterPro" id="IPR000092">
    <property type="entry name" value="Polyprenyl_synt"/>
</dbReference>
<evidence type="ECO:0000256" key="7">
    <source>
        <dbReference type="RuleBase" id="RU004466"/>
    </source>
</evidence>
<dbReference type="InterPro" id="IPR008949">
    <property type="entry name" value="Isoprenoid_synthase_dom_sf"/>
</dbReference>
<gene>
    <name evidence="8" type="ORF">COU96_01535</name>
</gene>
<feature type="non-terminal residue" evidence="8">
    <location>
        <position position="259"/>
    </location>
</feature>
<dbReference type="AlphaFoldDB" id="A0A2M8L5J5"/>
<dbReference type="Proteomes" id="UP000229500">
    <property type="component" value="Unassembled WGS sequence"/>
</dbReference>
<comment type="cofactor">
    <cofactor evidence="1">
        <name>Mg(2+)</name>
        <dbReference type="ChEBI" id="CHEBI:18420"/>
    </cofactor>
</comment>
<name>A0A2M8L5J5_9BACT</name>
<keyword evidence="5" id="KW-0460">Magnesium</keyword>
<evidence type="ECO:0000256" key="6">
    <source>
        <dbReference type="ARBA" id="ARBA00023229"/>
    </source>
</evidence>
<keyword evidence="4" id="KW-0479">Metal-binding</keyword>
<dbReference type="SUPFAM" id="SSF48576">
    <property type="entry name" value="Terpenoid synthases"/>
    <property type="match status" value="1"/>
</dbReference>
<evidence type="ECO:0000313" key="9">
    <source>
        <dbReference type="Proteomes" id="UP000229500"/>
    </source>
</evidence>
<comment type="similarity">
    <text evidence="2 7">Belongs to the FPP/GGPP synthase family.</text>
</comment>
<organism evidence="8 9">
    <name type="scientific">Candidatus Shapirobacteria bacterium CG10_big_fil_rev_8_21_14_0_10_38_14</name>
    <dbReference type="NCBI Taxonomy" id="1974483"/>
    <lineage>
        <taxon>Bacteria</taxon>
        <taxon>Candidatus Shapironibacteriota</taxon>
    </lineage>
</organism>
<dbReference type="PROSITE" id="PS00444">
    <property type="entry name" value="POLYPRENYL_SYNTHASE_2"/>
    <property type="match status" value="1"/>
</dbReference>
<evidence type="ECO:0000256" key="3">
    <source>
        <dbReference type="ARBA" id="ARBA00022679"/>
    </source>
</evidence>
<accession>A0A2M8L5J5</accession>
<evidence type="ECO:0000313" key="8">
    <source>
        <dbReference type="EMBL" id="PJE69103.1"/>
    </source>
</evidence>
<keyword evidence="3 7" id="KW-0808">Transferase</keyword>
<dbReference type="GO" id="GO:0004659">
    <property type="term" value="F:prenyltransferase activity"/>
    <property type="evidence" value="ECO:0007669"/>
    <property type="project" value="InterPro"/>
</dbReference>
<evidence type="ECO:0000256" key="2">
    <source>
        <dbReference type="ARBA" id="ARBA00006706"/>
    </source>
</evidence>
<dbReference type="PROSITE" id="PS00723">
    <property type="entry name" value="POLYPRENYL_SYNTHASE_1"/>
    <property type="match status" value="1"/>
</dbReference>
<proteinExistence type="inferred from homology"/>
<dbReference type="Gene3D" id="1.10.600.10">
    <property type="entry name" value="Farnesyl Diphosphate Synthase"/>
    <property type="match status" value="1"/>
</dbReference>
<evidence type="ECO:0000256" key="4">
    <source>
        <dbReference type="ARBA" id="ARBA00022723"/>
    </source>
</evidence>
<reference evidence="9" key="1">
    <citation type="submission" date="2017-09" db="EMBL/GenBank/DDBJ databases">
        <title>Depth-based differentiation of microbial function through sediment-hosted aquifers and enrichment of novel symbionts in the deep terrestrial subsurface.</title>
        <authorList>
            <person name="Probst A.J."/>
            <person name="Ladd B."/>
            <person name="Jarett J.K."/>
            <person name="Geller-Mcgrath D.E."/>
            <person name="Sieber C.M.K."/>
            <person name="Emerson J.B."/>
            <person name="Anantharaman K."/>
            <person name="Thomas B.C."/>
            <person name="Malmstrom R."/>
            <person name="Stieglmeier M."/>
            <person name="Klingl A."/>
            <person name="Woyke T."/>
            <person name="Ryan C.M."/>
            <person name="Banfield J.F."/>
        </authorList>
    </citation>
    <scope>NUCLEOTIDE SEQUENCE [LARGE SCALE GENOMIC DNA]</scope>
</reference>
<keyword evidence="6" id="KW-0414">Isoprene biosynthesis</keyword>
<sequence length="259" mass="29919">MTKQFNKNLLGYQKTITGEIEKFFNQRINQTETPFKKKTLNWLKEYSLRPAKRIRAILVNQGYFLAGGKYGKAILKASIFIELIHNYLLIHDDILDEDEIRRGKKTFHKLHGQNMAICAADMASALGYEILSSCQFPINYKIKTLEKLNQTLYSTCYGQMLELALRDKRKFTDEDVLEIYKKKTAFYTLVTPLQIGALLAGASEKFLKKIEKFALPLGIAFQIRDDLQDGNIEKVFGFSKEKYQKLLEKLVVQAKKNLN</sequence>
<dbReference type="PANTHER" id="PTHR43281:SF1">
    <property type="entry name" value="FARNESYL DIPHOSPHATE SYNTHASE"/>
    <property type="match status" value="1"/>
</dbReference>
<dbReference type="Pfam" id="PF00348">
    <property type="entry name" value="polyprenyl_synt"/>
    <property type="match status" value="1"/>
</dbReference>
<dbReference type="GO" id="GO:0008299">
    <property type="term" value="P:isoprenoid biosynthetic process"/>
    <property type="evidence" value="ECO:0007669"/>
    <property type="project" value="UniProtKB-KW"/>
</dbReference>
<comment type="caution">
    <text evidence="8">The sequence shown here is derived from an EMBL/GenBank/DDBJ whole genome shotgun (WGS) entry which is preliminary data.</text>
</comment>
<dbReference type="GO" id="GO:0046872">
    <property type="term" value="F:metal ion binding"/>
    <property type="evidence" value="ECO:0007669"/>
    <property type="project" value="UniProtKB-KW"/>
</dbReference>
<protein>
    <submittedName>
        <fullName evidence="8">Polyprenyl synthetase family protein</fullName>
    </submittedName>
</protein>
<dbReference type="InterPro" id="IPR033749">
    <property type="entry name" value="Polyprenyl_synt_CS"/>
</dbReference>
<evidence type="ECO:0000256" key="5">
    <source>
        <dbReference type="ARBA" id="ARBA00022842"/>
    </source>
</evidence>
<dbReference type="EMBL" id="PFEL01000060">
    <property type="protein sequence ID" value="PJE69103.1"/>
    <property type="molecule type" value="Genomic_DNA"/>
</dbReference>
<evidence type="ECO:0000256" key="1">
    <source>
        <dbReference type="ARBA" id="ARBA00001946"/>
    </source>
</evidence>
<dbReference type="SFLD" id="SFLDS00005">
    <property type="entry name" value="Isoprenoid_Synthase_Type_I"/>
    <property type="match status" value="1"/>
</dbReference>